<evidence type="ECO:0000313" key="3">
    <source>
        <dbReference type="Proteomes" id="UP000295008"/>
    </source>
</evidence>
<dbReference type="OrthoDB" id="2087198at2"/>
<organism evidence="2 3">
    <name type="scientific">Hydrogenispora ethanolica</name>
    <dbReference type="NCBI Taxonomy" id="1082276"/>
    <lineage>
        <taxon>Bacteria</taxon>
        <taxon>Bacillati</taxon>
        <taxon>Bacillota</taxon>
        <taxon>Hydrogenispora</taxon>
    </lineage>
</organism>
<comment type="caution">
    <text evidence="2">The sequence shown here is derived from an EMBL/GenBank/DDBJ whole genome shotgun (WGS) entry which is preliminary data.</text>
</comment>
<sequence>MFSGDDLEDFFKQILNQLNPAMNNSTAEKNAKPCKDKGKPGVPPDDLEKDFKNRCLSVNPSNLIVIASLLTGALTVDSLLVDKQQTVQVVLTGTLRRKTQLDKMVEQIVKLPAEQVIEAILNAMGIVT</sequence>
<name>A0A4R1RW70_HYDET</name>
<dbReference type="Proteomes" id="UP000295008">
    <property type="component" value="Unassembled WGS sequence"/>
</dbReference>
<dbReference type="EMBL" id="SLUN01000008">
    <property type="protein sequence ID" value="TCL70921.1"/>
    <property type="molecule type" value="Genomic_DNA"/>
</dbReference>
<evidence type="ECO:0000256" key="1">
    <source>
        <dbReference type="SAM" id="MobiDB-lite"/>
    </source>
</evidence>
<gene>
    <name evidence="2" type="ORF">EDC14_100866</name>
</gene>
<accession>A0A4R1RW70</accession>
<reference evidence="2 3" key="1">
    <citation type="submission" date="2019-03" db="EMBL/GenBank/DDBJ databases">
        <title>Genomic Encyclopedia of Type Strains, Phase IV (KMG-IV): sequencing the most valuable type-strain genomes for metagenomic binning, comparative biology and taxonomic classification.</title>
        <authorList>
            <person name="Goeker M."/>
        </authorList>
    </citation>
    <scope>NUCLEOTIDE SEQUENCE [LARGE SCALE GENOMIC DNA]</scope>
    <source>
        <strain evidence="2 3">LX-B</strain>
    </source>
</reference>
<feature type="region of interest" description="Disordered" evidence="1">
    <location>
        <begin position="21"/>
        <end position="45"/>
    </location>
</feature>
<proteinExistence type="predicted"/>
<feature type="compositionally biased region" description="Basic and acidic residues" evidence="1">
    <location>
        <begin position="29"/>
        <end position="39"/>
    </location>
</feature>
<keyword evidence="3" id="KW-1185">Reference proteome</keyword>
<evidence type="ECO:0000313" key="2">
    <source>
        <dbReference type="EMBL" id="TCL70921.1"/>
    </source>
</evidence>
<dbReference type="AlphaFoldDB" id="A0A4R1RW70"/>
<dbReference type="RefSeq" id="WP_132013886.1">
    <property type="nucleotide sequence ID" value="NZ_SLUN01000008.1"/>
</dbReference>
<protein>
    <submittedName>
        <fullName evidence="2">Uncharacterized protein</fullName>
    </submittedName>
</protein>